<dbReference type="Proteomes" id="UP000012429">
    <property type="component" value="Unassembled WGS sequence"/>
</dbReference>
<dbReference type="RefSeq" id="WP_004129270.1">
    <property type="nucleotide sequence ID" value="NZ_AQHN01000095.1"/>
</dbReference>
<keyword evidence="3" id="KW-1185">Reference proteome</keyword>
<protein>
    <submittedName>
        <fullName evidence="2">Uncharacterized protein</fullName>
    </submittedName>
</protein>
<reference evidence="2 3" key="1">
    <citation type="journal article" date="2012" name="BMC Genomics">
        <title>Genomic basis of broad host range and environmental adaptability of Rhizobium tropici CIAT 899 and Rhizobium sp. PRF 81 which are used in inoculants for common bean (Phaseolus vulgaris L.).</title>
        <authorList>
            <person name="Ormeno-Orrillo E."/>
            <person name="Menna P."/>
            <person name="Almeida L.G."/>
            <person name="Ollero F.J."/>
            <person name="Nicolas M.F."/>
            <person name="Pains Rodrigues E."/>
            <person name="Shigueyoshi Nakatani A."/>
            <person name="Silva Batista J.S."/>
            <person name="Oliveira Chueire L.M."/>
            <person name="Souza R.C."/>
            <person name="Ribeiro Vasconcelos A.T."/>
            <person name="Megias M."/>
            <person name="Hungria M."/>
            <person name="Martinez-Romero E."/>
        </authorList>
    </citation>
    <scope>NUCLEOTIDE SEQUENCE [LARGE SCALE GENOMIC DNA]</scope>
    <source>
        <strain evidence="2 3">PRF 81</strain>
        <plasmid evidence="2">pPRF81a</plasmid>
    </source>
</reference>
<keyword evidence="2" id="KW-0614">Plasmid</keyword>
<dbReference type="PATRIC" id="fig|363754.4.peg.6677"/>
<sequence>MLELLSLLNTSYRTVASELERWFEPFPSNIAWNVFSDYCIGDEKKANDAFAFAIVLNHDTQANISEYIAAVAPSDLKGSRSASEGLIRYLKSPVVFSVSYIVERQSRILRDYITDDNIIAALPDLRQVIALIMRDAPGTTPYYAAVDKRLAAFEQEMKRKKRNSNLARQMFLCAAFAATLFLHLDAKKDPRAIRWISDRDAMFDKFDRVTFDLAFIYFQLLRSQTGKVSYYPEIQFGMPGWDGKNDYNEFIRIPDYLAGTAADISLPSMTFTHDKFHPIFDNVFVNAPNAALIEVLGSKERVTARRIGFSAPGVV</sequence>
<keyword evidence="1" id="KW-0175">Coiled coil</keyword>
<dbReference type="AlphaFoldDB" id="N6TTF1"/>
<evidence type="ECO:0000313" key="2">
    <source>
        <dbReference type="EMBL" id="ENN83774.1"/>
    </source>
</evidence>
<evidence type="ECO:0000313" key="3">
    <source>
        <dbReference type="Proteomes" id="UP000012429"/>
    </source>
</evidence>
<accession>N6TTF1</accession>
<dbReference type="EMBL" id="AQHN01000095">
    <property type="protein sequence ID" value="ENN83774.1"/>
    <property type="molecule type" value="Genomic_DNA"/>
</dbReference>
<name>N6TTF1_9HYPH</name>
<comment type="caution">
    <text evidence="2">The sequence shown here is derived from an EMBL/GenBank/DDBJ whole genome shotgun (WGS) entry which is preliminary data.</text>
</comment>
<evidence type="ECO:0000256" key="1">
    <source>
        <dbReference type="SAM" id="Coils"/>
    </source>
</evidence>
<feature type="coiled-coil region" evidence="1">
    <location>
        <begin position="143"/>
        <end position="170"/>
    </location>
</feature>
<dbReference type="OrthoDB" id="6884985at2"/>
<geneLocation type="plasmid" evidence="2">
    <name>pPRF81a</name>
</geneLocation>
<organism evidence="2 3">
    <name type="scientific">Rhizobium freirei PRF 81</name>
    <dbReference type="NCBI Taxonomy" id="363754"/>
    <lineage>
        <taxon>Bacteria</taxon>
        <taxon>Pseudomonadati</taxon>
        <taxon>Pseudomonadota</taxon>
        <taxon>Alphaproteobacteria</taxon>
        <taxon>Hyphomicrobiales</taxon>
        <taxon>Rhizobiaceae</taxon>
        <taxon>Rhizobium/Agrobacterium group</taxon>
        <taxon>Rhizobium</taxon>
    </lineage>
</organism>
<proteinExistence type="predicted"/>
<gene>
    <name evidence="2" type="ORF">RHSP_40895</name>
</gene>